<evidence type="ECO:0000313" key="2">
    <source>
        <dbReference type="Proteomes" id="UP001373496"/>
    </source>
</evidence>
<keyword evidence="2" id="KW-1185">Reference proteome</keyword>
<accession>A0ABU8E057</accession>
<dbReference type="RefSeq" id="WP_263639381.1">
    <property type="nucleotide sequence ID" value="NZ_JBAPLV010000001.1"/>
</dbReference>
<sequence>MDSYWGSGTEAELAWRREQLGALRRRTPPGQRRPWRLRRR</sequence>
<dbReference type="Proteomes" id="UP001373496">
    <property type="component" value="Unassembled WGS sequence"/>
</dbReference>
<gene>
    <name evidence="1" type="ORF">UXQ13_01060</name>
</gene>
<organism evidence="1 2">
    <name type="scientific">Klenkia terrae</name>
    <dbReference type="NCBI Taxonomy" id="1052259"/>
    <lineage>
        <taxon>Bacteria</taxon>
        <taxon>Bacillati</taxon>
        <taxon>Actinomycetota</taxon>
        <taxon>Actinomycetes</taxon>
        <taxon>Geodermatophilales</taxon>
        <taxon>Geodermatophilaceae</taxon>
        <taxon>Klenkia</taxon>
    </lineage>
</organism>
<evidence type="ECO:0000313" key="1">
    <source>
        <dbReference type="EMBL" id="MEI4277043.1"/>
    </source>
</evidence>
<reference evidence="1 2" key="1">
    <citation type="submission" date="2024-03" db="EMBL/GenBank/DDBJ databases">
        <title>Draft genome sequence of Klenkia terrae.</title>
        <authorList>
            <person name="Duangmal K."/>
            <person name="Chantavorakit T."/>
        </authorList>
    </citation>
    <scope>NUCLEOTIDE SEQUENCE [LARGE SCALE GENOMIC DNA]</scope>
    <source>
        <strain evidence="1 2">JCM 17786</strain>
    </source>
</reference>
<protein>
    <submittedName>
        <fullName evidence="1">Uncharacterized protein</fullName>
    </submittedName>
</protein>
<proteinExistence type="predicted"/>
<dbReference type="EMBL" id="JBAPLV010000001">
    <property type="protein sequence ID" value="MEI4277043.1"/>
    <property type="molecule type" value="Genomic_DNA"/>
</dbReference>
<comment type="caution">
    <text evidence="1">The sequence shown here is derived from an EMBL/GenBank/DDBJ whole genome shotgun (WGS) entry which is preliminary data.</text>
</comment>
<name>A0ABU8E057_9ACTN</name>